<evidence type="ECO:0000256" key="3">
    <source>
        <dbReference type="ARBA" id="ARBA00022801"/>
    </source>
</evidence>
<keyword evidence="5" id="KW-0067">ATP-binding</keyword>
<reference evidence="8" key="2">
    <citation type="submission" date="2020-02" db="EMBL/GenBank/DDBJ databases">
        <title>Esox lucius (northern pike) genome, fEsoLuc1, primary haplotype.</title>
        <authorList>
            <person name="Myers G."/>
            <person name="Karagic N."/>
            <person name="Meyer A."/>
            <person name="Pippel M."/>
            <person name="Reichard M."/>
            <person name="Winkler S."/>
            <person name="Tracey A."/>
            <person name="Sims Y."/>
            <person name="Howe K."/>
            <person name="Rhie A."/>
            <person name="Formenti G."/>
            <person name="Durbin R."/>
            <person name="Fedrigo O."/>
            <person name="Jarvis E.D."/>
        </authorList>
    </citation>
    <scope>NUCLEOTIDE SEQUENCE [LARGE SCALE GENOMIC DNA]</scope>
</reference>
<evidence type="ECO:0000256" key="4">
    <source>
        <dbReference type="ARBA" id="ARBA00022806"/>
    </source>
</evidence>
<evidence type="ECO:0000313" key="9">
    <source>
        <dbReference type="Proteomes" id="UP000265140"/>
    </source>
</evidence>
<dbReference type="Gene3D" id="3.40.50.300">
    <property type="entry name" value="P-loop containing nucleotide triphosphate hydrolases"/>
    <property type="match status" value="1"/>
</dbReference>
<dbReference type="Proteomes" id="UP000265140">
    <property type="component" value="Chromosome 17"/>
</dbReference>
<keyword evidence="4" id="KW-0347">Helicase</keyword>
<dbReference type="EC" id="3.6.4.13" evidence="1"/>
<evidence type="ECO:0000256" key="1">
    <source>
        <dbReference type="ARBA" id="ARBA00012552"/>
    </source>
</evidence>
<protein>
    <recommendedName>
        <fullName evidence="1">RNA helicase</fullName>
        <ecNumber evidence="1">3.6.4.13</ecNumber>
    </recommendedName>
</protein>
<reference evidence="8" key="4">
    <citation type="submission" date="2025-09" db="UniProtKB">
        <authorList>
            <consortium name="Ensembl"/>
        </authorList>
    </citation>
    <scope>IDENTIFICATION</scope>
</reference>
<keyword evidence="9" id="KW-1185">Reference proteome</keyword>
<dbReference type="AlphaFoldDB" id="A0A6Q2YWX9"/>
<feature type="domain" description="DEAD-box RNA helicase Q" evidence="7">
    <location>
        <begin position="84"/>
        <end position="112"/>
    </location>
</feature>
<dbReference type="GO" id="GO:0016787">
    <property type="term" value="F:hydrolase activity"/>
    <property type="evidence" value="ECO:0007669"/>
    <property type="project" value="UniProtKB-KW"/>
</dbReference>
<dbReference type="PROSITE" id="PS51195">
    <property type="entry name" value="Q_MOTIF"/>
    <property type="match status" value="1"/>
</dbReference>
<dbReference type="Bgee" id="ENSELUG00000000838">
    <property type="expression patterns" value="Expressed in embryo and 14 other cell types or tissues"/>
</dbReference>
<dbReference type="GO" id="GO:0003724">
    <property type="term" value="F:RNA helicase activity"/>
    <property type="evidence" value="ECO:0007669"/>
    <property type="project" value="UniProtKB-EC"/>
</dbReference>
<proteinExistence type="predicted"/>
<evidence type="ECO:0000256" key="2">
    <source>
        <dbReference type="ARBA" id="ARBA00022741"/>
    </source>
</evidence>
<dbReference type="Gene3D" id="6.10.250.2170">
    <property type="match status" value="1"/>
</dbReference>
<evidence type="ECO:0000259" key="7">
    <source>
        <dbReference type="PROSITE" id="PS51195"/>
    </source>
</evidence>
<keyword evidence="3" id="KW-0378">Hydrolase</keyword>
<reference evidence="8" key="3">
    <citation type="submission" date="2025-08" db="UniProtKB">
        <authorList>
            <consortium name="Ensembl"/>
        </authorList>
    </citation>
    <scope>IDENTIFICATION</scope>
</reference>
<evidence type="ECO:0000256" key="5">
    <source>
        <dbReference type="ARBA" id="ARBA00022840"/>
    </source>
</evidence>
<evidence type="ECO:0000256" key="6">
    <source>
        <dbReference type="PROSITE-ProRule" id="PRU00552"/>
    </source>
</evidence>
<dbReference type="SUPFAM" id="SSF52540">
    <property type="entry name" value="P-loop containing nucleoside triphosphate hydrolases"/>
    <property type="match status" value="1"/>
</dbReference>
<organism evidence="8 9">
    <name type="scientific">Esox lucius</name>
    <name type="common">Northern pike</name>
    <dbReference type="NCBI Taxonomy" id="8010"/>
    <lineage>
        <taxon>Eukaryota</taxon>
        <taxon>Metazoa</taxon>
        <taxon>Chordata</taxon>
        <taxon>Craniata</taxon>
        <taxon>Vertebrata</taxon>
        <taxon>Euteleostomi</taxon>
        <taxon>Actinopterygii</taxon>
        <taxon>Neopterygii</taxon>
        <taxon>Teleostei</taxon>
        <taxon>Protacanthopterygii</taxon>
        <taxon>Esociformes</taxon>
        <taxon>Esocidae</taxon>
        <taxon>Esox</taxon>
    </lineage>
</organism>
<reference evidence="9" key="1">
    <citation type="journal article" date="2014" name="PLoS ONE">
        <title>The genome and linkage map of the northern pike (Esox lucius): conserved synteny revealed between the salmonid sister group and the Neoteleostei.</title>
        <authorList>
            <person name="Rondeau E.B."/>
            <person name="Minkley D.R."/>
            <person name="Leong J.S."/>
            <person name="Messmer A.M."/>
            <person name="Jantzen J.R."/>
            <person name="von Schalburg K.R."/>
            <person name="Lemon C."/>
            <person name="Bird N.H."/>
            <person name="Koop B.F."/>
        </authorList>
    </citation>
    <scope>NUCLEOTIDE SEQUENCE</scope>
</reference>
<name>A0A6Q2YWX9_ESOLU</name>
<dbReference type="GO" id="GO:0005524">
    <property type="term" value="F:ATP binding"/>
    <property type="evidence" value="ECO:0007669"/>
    <property type="project" value="UniProtKB-KW"/>
</dbReference>
<keyword evidence="2" id="KW-0547">Nucleotide-binding</keyword>
<dbReference type="InterPro" id="IPR027417">
    <property type="entry name" value="P-loop_NTPase"/>
</dbReference>
<dbReference type="GeneTree" id="ENSGT00940000154417"/>
<dbReference type="Ensembl" id="ENSELUT00000049476.2">
    <property type="protein sequence ID" value="ENSELUP00000070123.1"/>
    <property type="gene ID" value="ENSELUG00000000838.3"/>
</dbReference>
<feature type="short sequence motif" description="Q motif" evidence="6">
    <location>
        <begin position="84"/>
        <end position="112"/>
    </location>
</feature>
<sequence>MATDSWALAVDEQEAAAESVIVKSETNVRQTGSCTIRKTAHSCKLYDKAAQSLLNKLIRSNLVNTTNQVEVLQRDPNSPLYSVKSFEELRLKPQLLQGVYAMGFNRPSKIQENALPMMLAEP</sequence>
<evidence type="ECO:0000313" key="8">
    <source>
        <dbReference type="Ensembl" id="ENSELUP00000070123.1"/>
    </source>
</evidence>
<accession>A0A6Q2YWX9</accession>
<dbReference type="InterPro" id="IPR014014">
    <property type="entry name" value="RNA_helicase_DEAD_Q_motif"/>
</dbReference>